<dbReference type="AlphaFoldDB" id="A0A8H6NND4"/>
<name>A0A8H6NND4_9PEZI</name>
<keyword evidence="2" id="KW-1185">Reference proteome</keyword>
<sequence length="143" mass="15170">MQVRHARAHTFESRAGCSFSATRSLEANGALEYRAHMGCMSPEHSQVSYTPTASKLATETILDGRVTVKMCGLQAAAGRPDPGRLSSCTSPNAAAMSLFASLEETSFLPLPAEGRLGPCSSAAAREVGKGVKTGGRRRWRCEP</sequence>
<reference evidence="1" key="1">
    <citation type="journal article" date="2020" name="Phytopathology">
        <title>Genome Sequence Resources of Colletotrichum truncatum, C. plurivorum, C. musicola, and C. sojae: Four Species Pathogenic to Soybean (Glycine max).</title>
        <authorList>
            <person name="Rogerio F."/>
            <person name="Boufleur T.R."/>
            <person name="Ciampi-Guillardi M."/>
            <person name="Sukno S.A."/>
            <person name="Thon M.R."/>
            <person name="Massola Junior N.S."/>
            <person name="Baroncelli R."/>
        </authorList>
    </citation>
    <scope>NUCLEOTIDE SEQUENCE</scope>
    <source>
        <strain evidence="1">LFN00145</strain>
    </source>
</reference>
<protein>
    <submittedName>
        <fullName evidence="1">Uncharacterized protein</fullName>
    </submittedName>
</protein>
<dbReference type="EMBL" id="WIGO01000016">
    <property type="protein sequence ID" value="KAF6838891.1"/>
    <property type="molecule type" value="Genomic_DNA"/>
</dbReference>
<dbReference type="Proteomes" id="UP000654918">
    <property type="component" value="Unassembled WGS sequence"/>
</dbReference>
<accession>A0A8H6NND4</accession>
<gene>
    <name evidence="1" type="ORF">CPLU01_02161</name>
</gene>
<evidence type="ECO:0000313" key="1">
    <source>
        <dbReference type="EMBL" id="KAF6838891.1"/>
    </source>
</evidence>
<organism evidence="1 2">
    <name type="scientific">Colletotrichum plurivorum</name>
    <dbReference type="NCBI Taxonomy" id="2175906"/>
    <lineage>
        <taxon>Eukaryota</taxon>
        <taxon>Fungi</taxon>
        <taxon>Dikarya</taxon>
        <taxon>Ascomycota</taxon>
        <taxon>Pezizomycotina</taxon>
        <taxon>Sordariomycetes</taxon>
        <taxon>Hypocreomycetidae</taxon>
        <taxon>Glomerellales</taxon>
        <taxon>Glomerellaceae</taxon>
        <taxon>Colletotrichum</taxon>
        <taxon>Colletotrichum orchidearum species complex</taxon>
    </lineage>
</organism>
<comment type="caution">
    <text evidence="1">The sequence shown here is derived from an EMBL/GenBank/DDBJ whole genome shotgun (WGS) entry which is preliminary data.</text>
</comment>
<evidence type="ECO:0000313" key="2">
    <source>
        <dbReference type="Proteomes" id="UP000654918"/>
    </source>
</evidence>
<proteinExistence type="predicted"/>